<evidence type="ECO:0000256" key="2">
    <source>
        <dbReference type="ARBA" id="ARBA00022857"/>
    </source>
</evidence>
<dbReference type="OrthoDB" id="5327538at2759"/>
<keyword evidence="3" id="KW-0560">Oxidoreductase</keyword>
<evidence type="ECO:0000256" key="1">
    <source>
        <dbReference type="ARBA" id="ARBA00006484"/>
    </source>
</evidence>
<dbReference type="PANTHER" id="PTHR48107">
    <property type="entry name" value="NADPH-DEPENDENT ALDEHYDE REDUCTASE-LIKE PROTEIN, CHLOROPLASTIC-RELATED"/>
    <property type="match status" value="1"/>
</dbReference>
<dbReference type="InParanoid" id="A0A0H2SRI3"/>
<dbReference type="PANTHER" id="PTHR48107:SF7">
    <property type="entry name" value="RE15974P"/>
    <property type="match status" value="1"/>
</dbReference>
<dbReference type="EMBL" id="KQ085885">
    <property type="protein sequence ID" value="KLO19686.1"/>
    <property type="molecule type" value="Genomic_DNA"/>
</dbReference>
<organism evidence="4 5">
    <name type="scientific">Schizopora paradoxa</name>
    <dbReference type="NCBI Taxonomy" id="27342"/>
    <lineage>
        <taxon>Eukaryota</taxon>
        <taxon>Fungi</taxon>
        <taxon>Dikarya</taxon>
        <taxon>Basidiomycota</taxon>
        <taxon>Agaricomycotina</taxon>
        <taxon>Agaricomycetes</taxon>
        <taxon>Hymenochaetales</taxon>
        <taxon>Schizoporaceae</taxon>
        <taxon>Schizopora</taxon>
    </lineage>
</organism>
<name>A0A0H2SRI3_9AGAM</name>
<accession>A0A0H2SRI3</accession>
<sequence length="254" mass="27065">MSSTSQNLTGKVALVTGSSRGIGAAIARKLAKDGANVIVNYVSNEKAAAEVLNELNGIRTKSAVAIKADVSTFEGVKKFSAEALKAFGKVDILVLNAGILQNKVLSEVSEEDYDLVFNANVKGPLFLTQMLAPHLPEGGRVIFFSSTLAHFSSVPTNTLLYCGSKGAIEQFTRVLAKDFGPRQITVNCIAPGPIDTDMFRKDKPEQLIKFFENLHPQKRLGQPDEVSGIVALLAGPGGSWINGQTVKVNGGYSV</sequence>
<protein>
    <submittedName>
        <fullName evidence="4">NAD-P-binding protein</fullName>
    </submittedName>
</protein>
<dbReference type="InterPro" id="IPR002347">
    <property type="entry name" value="SDR_fam"/>
</dbReference>
<dbReference type="PRINTS" id="PR00080">
    <property type="entry name" value="SDRFAMILY"/>
</dbReference>
<dbReference type="Pfam" id="PF13561">
    <property type="entry name" value="adh_short_C2"/>
    <property type="match status" value="1"/>
</dbReference>
<dbReference type="InterPro" id="IPR020904">
    <property type="entry name" value="Sc_DH/Rdtase_CS"/>
</dbReference>
<keyword evidence="5" id="KW-1185">Reference proteome</keyword>
<keyword evidence="2" id="KW-0521">NADP</keyword>
<gene>
    <name evidence="4" type="ORF">SCHPADRAFT_54354</name>
</gene>
<evidence type="ECO:0000313" key="4">
    <source>
        <dbReference type="EMBL" id="KLO19686.1"/>
    </source>
</evidence>
<dbReference type="AlphaFoldDB" id="A0A0H2SRI3"/>
<dbReference type="Proteomes" id="UP000053477">
    <property type="component" value="Unassembled WGS sequence"/>
</dbReference>
<dbReference type="PROSITE" id="PS00061">
    <property type="entry name" value="ADH_SHORT"/>
    <property type="match status" value="1"/>
</dbReference>
<proteinExistence type="inferred from homology"/>
<dbReference type="SUPFAM" id="SSF51735">
    <property type="entry name" value="NAD(P)-binding Rossmann-fold domains"/>
    <property type="match status" value="1"/>
</dbReference>
<dbReference type="GO" id="GO:0016614">
    <property type="term" value="F:oxidoreductase activity, acting on CH-OH group of donors"/>
    <property type="evidence" value="ECO:0007669"/>
    <property type="project" value="UniProtKB-ARBA"/>
</dbReference>
<evidence type="ECO:0000313" key="5">
    <source>
        <dbReference type="Proteomes" id="UP000053477"/>
    </source>
</evidence>
<evidence type="ECO:0000256" key="3">
    <source>
        <dbReference type="ARBA" id="ARBA00023002"/>
    </source>
</evidence>
<dbReference type="Gene3D" id="3.40.50.720">
    <property type="entry name" value="NAD(P)-binding Rossmann-like Domain"/>
    <property type="match status" value="1"/>
</dbReference>
<comment type="similarity">
    <text evidence="1">Belongs to the short-chain dehydrogenases/reductases (SDR) family.</text>
</comment>
<dbReference type="STRING" id="27342.A0A0H2SRI3"/>
<dbReference type="PRINTS" id="PR00081">
    <property type="entry name" value="GDHRDH"/>
</dbReference>
<dbReference type="InterPro" id="IPR036291">
    <property type="entry name" value="NAD(P)-bd_dom_sf"/>
</dbReference>
<dbReference type="FunFam" id="3.40.50.720:FF:000374">
    <property type="entry name" value="3-oxoacyl-(Acyl-carrier-protein) reductase"/>
    <property type="match status" value="1"/>
</dbReference>
<reference evidence="4 5" key="1">
    <citation type="submission" date="2015-04" db="EMBL/GenBank/DDBJ databases">
        <title>Complete genome sequence of Schizopora paradoxa KUC8140, a cosmopolitan wood degrader in East Asia.</title>
        <authorList>
            <consortium name="DOE Joint Genome Institute"/>
            <person name="Min B."/>
            <person name="Park H."/>
            <person name="Jang Y."/>
            <person name="Kim J.-J."/>
            <person name="Kim K.H."/>
            <person name="Pangilinan J."/>
            <person name="Lipzen A."/>
            <person name="Riley R."/>
            <person name="Grigoriev I.V."/>
            <person name="Spatafora J.W."/>
            <person name="Choi I.-G."/>
        </authorList>
    </citation>
    <scope>NUCLEOTIDE SEQUENCE [LARGE SCALE GENOMIC DNA]</scope>
    <source>
        <strain evidence="4 5">KUC8140</strain>
    </source>
</reference>